<dbReference type="GO" id="GO:0031179">
    <property type="term" value="P:peptide modification"/>
    <property type="evidence" value="ECO:0007669"/>
    <property type="project" value="InterPro"/>
</dbReference>
<evidence type="ECO:0000313" key="3">
    <source>
        <dbReference type="Proteomes" id="UP000285642"/>
    </source>
</evidence>
<dbReference type="SMART" id="SM01260">
    <property type="entry name" value="LANC_like"/>
    <property type="match status" value="1"/>
</dbReference>
<dbReference type="PRINTS" id="PR01955">
    <property type="entry name" value="LANCFRANKIA"/>
</dbReference>
<dbReference type="Pfam" id="PF05147">
    <property type="entry name" value="LANC_like"/>
    <property type="match status" value="1"/>
</dbReference>
<name>A0A413SET2_9FIRM</name>
<reference evidence="2 3" key="1">
    <citation type="submission" date="2018-08" db="EMBL/GenBank/DDBJ databases">
        <title>A genome reference for cultivated species of the human gut microbiota.</title>
        <authorList>
            <person name="Zou Y."/>
            <person name="Xue W."/>
            <person name="Luo G."/>
        </authorList>
    </citation>
    <scope>NUCLEOTIDE SEQUENCE [LARGE SCALE GENOMIC DNA]</scope>
    <source>
        <strain evidence="2 3">AM42-8</strain>
    </source>
</reference>
<dbReference type="EMBL" id="QSFS01000023">
    <property type="protein sequence ID" value="RHA65664.1"/>
    <property type="molecule type" value="Genomic_DNA"/>
</dbReference>
<evidence type="ECO:0008006" key="4">
    <source>
        <dbReference type="Google" id="ProtNLM"/>
    </source>
</evidence>
<comment type="caution">
    <text evidence="2">The sequence shown here is derived from an EMBL/GenBank/DDBJ whole genome shotgun (WGS) entry which is preliminary data.</text>
</comment>
<evidence type="ECO:0000256" key="1">
    <source>
        <dbReference type="PIRSR" id="PIRSR607822-1"/>
    </source>
</evidence>
<dbReference type="PRINTS" id="PR01950">
    <property type="entry name" value="LANCSUPER"/>
</dbReference>
<feature type="binding site" evidence="1">
    <location>
        <position position="336"/>
    </location>
    <ligand>
        <name>Zn(2+)</name>
        <dbReference type="ChEBI" id="CHEBI:29105"/>
    </ligand>
</feature>
<accession>A0A413SET2</accession>
<dbReference type="InterPro" id="IPR007822">
    <property type="entry name" value="LANC-like"/>
</dbReference>
<organism evidence="2 3">
    <name type="scientific">Dorea formicigenerans</name>
    <dbReference type="NCBI Taxonomy" id="39486"/>
    <lineage>
        <taxon>Bacteria</taxon>
        <taxon>Bacillati</taxon>
        <taxon>Bacillota</taxon>
        <taxon>Clostridia</taxon>
        <taxon>Lachnospirales</taxon>
        <taxon>Lachnospiraceae</taxon>
        <taxon>Dorea</taxon>
    </lineage>
</organism>
<dbReference type="Gene3D" id="1.50.10.20">
    <property type="match status" value="1"/>
</dbReference>
<feature type="binding site" evidence="1">
    <location>
        <position position="335"/>
    </location>
    <ligand>
        <name>Zn(2+)</name>
        <dbReference type="ChEBI" id="CHEBI:29105"/>
    </ligand>
</feature>
<keyword evidence="1" id="KW-0862">Zinc</keyword>
<gene>
    <name evidence="2" type="ORF">DW924_15095</name>
</gene>
<protein>
    <recommendedName>
        <fullName evidence="4">Lanthionine synthetase C-like protein</fullName>
    </recommendedName>
</protein>
<feature type="binding site" evidence="1">
    <location>
        <position position="286"/>
    </location>
    <ligand>
        <name>Zn(2+)</name>
        <dbReference type="ChEBI" id="CHEBI:29105"/>
    </ligand>
</feature>
<dbReference type="AlphaFoldDB" id="A0A413SET2"/>
<dbReference type="Proteomes" id="UP000285642">
    <property type="component" value="Unassembled WGS sequence"/>
</dbReference>
<dbReference type="SUPFAM" id="SSF158745">
    <property type="entry name" value="LanC-like"/>
    <property type="match status" value="1"/>
</dbReference>
<keyword evidence="1" id="KW-0479">Metal-binding</keyword>
<proteinExistence type="predicted"/>
<dbReference type="GO" id="GO:0046872">
    <property type="term" value="F:metal ion binding"/>
    <property type="evidence" value="ECO:0007669"/>
    <property type="project" value="UniProtKB-KW"/>
</dbReference>
<evidence type="ECO:0000313" key="2">
    <source>
        <dbReference type="EMBL" id="RHA65664.1"/>
    </source>
</evidence>
<sequence length="431" mass="50619">MECKKKMNNSSKKIVEFFFGKLEENIIKNEVKAEGVSSFIMVVSEYWDFLNQEKWLHYLYNLLVLVRDRVEKNFEYIMDTGIGELLEILYATKMVCKKTGTFEKFYNSLKEIAYQIFVEFMNRCEKELKIRELRVEQYDLINGASGIGMYYLSRDNLNTKEKKLVKRICKYLIHIHYSYRQKGEGWVIKCKNQIREEDKVIFPEGSIDFGMAHGIIGVALFLSKAYSSGIIEQKQEEVIKEILQIYEKVKKQGIDGRYMYPSQLSKQQFVNREWDYDIRNNRMSWCYGTIGILRAQFLIGEYINNCKITNYCVKEIMKITHVDIKNYKLESPIICHGYAGVAVILDAFNRKLKCKQIEKRVEELMNIVYGFFNPKTNYGYMDRGIVNVGGEPYYEEVEQFDLFSGSAGIILAIAAIMNVGVMWEERIFVIK</sequence>